<dbReference type="Gene3D" id="2.60.120.580">
    <property type="entry name" value="Acetamidase/Formamidase-like domains"/>
    <property type="match status" value="1"/>
</dbReference>
<keyword evidence="3" id="KW-1185">Reference proteome</keyword>
<feature type="region of interest" description="Disordered" evidence="1">
    <location>
        <begin position="1"/>
        <end position="31"/>
    </location>
</feature>
<accession>A0A2P4UHX0</accession>
<keyword evidence="2" id="KW-0378">Hydrolase</keyword>
<organism evidence="2 3">
    <name type="scientific">Actinomadura rubteroloni</name>
    <dbReference type="NCBI Taxonomy" id="1926885"/>
    <lineage>
        <taxon>Bacteria</taxon>
        <taxon>Bacillati</taxon>
        <taxon>Actinomycetota</taxon>
        <taxon>Actinomycetes</taxon>
        <taxon>Streptosporangiales</taxon>
        <taxon>Thermomonosporaceae</taxon>
        <taxon>Actinomadura</taxon>
    </lineage>
</organism>
<dbReference type="PANTHER" id="PTHR31891">
    <property type="entry name" value="FORMAMIDASE C869.04-RELATED"/>
    <property type="match status" value="1"/>
</dbReference>
<name>A0A2P4UHX0_9ACTN</name>
<gene>
    <name evidence="2" type="primary">amdA</name>
    <name evidence="2" type="ORF">BTM25_32190</name>
</gene>
<dbReference type="SUPFAM" id="SSF141130">
    <property type="entry name" value="Acetamidase/Formamidase-like"/>
    <property type="match status" value="1"/>
</dbReference>
<dbReference type="Pfam" id="PF03069">
    <property type="entry name" value="FmdA_AmdA"/>
    <property type="match status" value="2"/>
</dbReference>
<dbReference type="RefSeq" id="WP_168212125.1">
    <property type="nucleotide sequence ID" value="NZ_MTBP01000002.1"/>
</dbReference>
<dbReference type="InterPro" id="IPR004304">
    <property type="entry name" value="FmdA_AmdA"/>
</dbReference>
<reference evidence="2 3" key="1">
    <citation type="journal article" date="2017" name="Chemistry">
        <title>Isolation, Biosynthesis and Chemical Modifications of Rubterolones A-F: Rare Tropolone Alkaloids from Actinomadura sp. 5-2.</title>
        <authorList>
            <person name="Guo H."/>
            <person name="Benndorf R."/>
            <person name="Leichnitz D."/>
            <person name="Klassen J.L."/>
            <person name="Vollmers J."/>
            <person name="Gorls H."/>
            <person name="Steinacker M."/>
            <person name="Weigel C."/>
            <person name="Dahse H.M."/>
            <person name="Kaster A.K."/>
            <person name="de Beer Z.W."/>
            <person name="Poulsen M."/>
            <person name="Beemelmanns C."/>
        </authorList>
    </citation>
    <scope>NUCLEOTIDE SEQUENCE [LARGE SCALE GENOMIC DNA]</scope>
    <source>
        <strain evidence="2 3">5-2</strain>
    </source>
</reference>
<dbReference type="AlphaFoldDB" id="A0A2P4UHX0"/>
<sequence length="226" mass="22463">MLPSPSAPTLAPPAPVPFTSTARAVPGHDRWHPDLPAVAEVITGGSVRLDCPARERGSEPLLCGPLDVVGAEPGDVIVVDVLALGRADGRPGPSGHPGVIGCAPDAAGLAAAGGCAPGPAMLGGLVPGTARHAAVAAQAVRGADRGRAVGGCTIARLTAGSRILLPVLVAGAKLSAGDLHFPAAGRDCGSGAAAGWIDLRVHLTRRGVERFRITGPMLMPDPTPAF</sequence>
<dbReference type="GO" id="GO:0016811">
    <property type="term" value="F:hydrolase activity, acting on carbon-nitrogen (but not peptide) bonds, in linear amides"/>
    <property type="evidence" value="ECO:0007669"/>
    <property type="project" value="InterPro"/>
</dbReference>
<comment type="caution">
    <text evidence="2">The sequence shown here is derived from an EMBL/GenBank/DDBJ whole genome shotgun (WGS) entry which is preliminary data.</text>
</comment>
<dbReference type="EC" id="3.5.1.-" evidence="2"/>
<protein>
    <submittedName>
        <fullName evidence="2">Acetamidase</fullName>
        <ecNumber evidence="2">3.5.1.-</ecNumber>
    </submittedName>
</protein>
<evidence type="ECO:0000256" key="1">
    <source>
        <dbReference type="SAM" id="MobiDB-lite"/>
    </source>
</evidence>
<dbReference type="PANTHER" id="PTHR31891:SF1">
    <property type="entry name" value="FORMAMIDASE C869.04-RELATED"/>
    <property type="match status" value="1"/>
</dbReference>
<evidence type="ECO:0000313" key="3">
    <source>
        <dbReference type="Proteomes" id="UP000242367"/>
    </source>
</evidence>
<evidence type="ECO:0000313" key="2">
    <source>
        <dbReference type="EMBL" id="POM24588.1"/>
    </source>
</evidence>
<dbReference type="Proteomes" id="UP000242367">
    <property type="component" value="Unassembled WGS sequence"/>
</dbReference>
<proteinExistence type="predicted"/>
<dbReference type="EMBL" id="MTBP01000002">
    <property type="protein sequence ID" value="POM24588.1"/>
    <property type="molecule type" value="Genomic_DNA"/>
</dbReference>